<evidence type="ECO:0000313" key="20">
    <source>
        <dbReference type="Proteomes" id="UP000324091"/>
    </source>
</evidence>
<dbReference type="InterPro" id="IPR036739">
    <property type="entry name" value="SLC41_membr_dom_sf"/>
</dbReference>
<evidence type="ECO:0000256" key="12">
    <source>
        <dbReference type="ARBA" id="ARBA00036173"/>
    </source>
</evidence>
<evidence type="ECO:0000256" key="16">
    <source>
        <dbReference type="ARBA" id="ARBA00046252"/>
    </source>
</evidence>
<comment type="function">
    <text evidence="16">Acts as a plasma-membrane magnesium transporter. Can also mediate the transport of other divalent metal cations in an order of Ba(2+) &gt; Ni(2+) &gt; Co(2+) &gt; Fe(2+) &gt; Mn(2+).</text>
</comment>
<evidence type="ECO:0000256" key="15">
    <source>
        <dbReference type="ARBA" id="ARBA00036293"/>
    </source>
</evidence>
<feature type="transmembrane region" description="Helical" evidence="17">
    <location>
        <begin position="273"/>
        <end position="291"/>
    </location>
</feature>
<sequence>MIVQESQNQRLPVDVAAAQNTGRPIRSTLPSANCDVPAGICTPNMPEYTETDYLLPVALYGISRPRRTARTADEGPPAETVCSMLVQILVPFLLAGLGTVFAGLLLEVLQTWDVFQEIAALLILVPALLGMKGNLEMTLASRLSTALQATMLSLLACVLSTVFGWTTEGKMAFKHVVILCSACISSSFLASLIQGVIMVGFVFGSKRFGFNPDNMATPMAASFGDLLTLALLAGCSFFSYSNIDSYPSVLYLVALFCLCLVPLWVVIASKHPASQALLHTGWTPIIIALVISRC</sequence>
<comment type="function">
    <text evidence="17">Acts as a magnesium transporter.</text>
</comment>
<evidence type="ECO:0000256" key="4">
    <source>
        <dbReference type="ARBA" id="ARBA00022475"/>
    </source>
</evidence>
<dbReference type="GO" id="GO:0030001">
    <property type="term" value="P:metal ion transport"/>
    <property type="evidence" value="ECO:0007669"/>
    <property type="project" value="UniProtKB-UniRule"/>
</dbReference>
<dbReference type="PANTHER" id="PTHR16228:SF25">
    <property type="entry name" value="SOLUTE CARRIER FAMILY 41 MEMBER 2"/>
    <property type="match status" value="1"/>
</dbReference>
<protein>
    <recommendedName>
        <fullName evidence="17">Solute carrier family 41 member</fullName>
    </recommendedName>
</protein>
<dbReference type="Proteomes" id="UP000324091">
    <property type="component" value="Chromosome 13"/>
</dbReference>
<comment type="catalytic activity">
    <reaction evidence="11">
        <text>Mg(2+)(in) = Mg(2+)(out)</text>
        <dbReference type="Rhea" id="RHEA:29827"/>
        <dbReference type="ChEBI" id="CHEBI:18420"/>
    </reaction>
</comment>
<comment type="caution">
    <text evidence="17">Lacks conserved residue(s) required for the propagation of feature annotation.</text>
</comment>
<evidence type="ECO:0000256" key="8">
    <source>
        <dbReference type="ARBA" id="ARBA00022989"/>
    </source>
</evidence>
<evidence type="ECO:0000256" key="17">
    <source>
        <dbReference type="RuleBase" id="RU369007"/>
    </source>
</evidence>
<dbReference type="InterPro" id="IPR006667">
    <property type="entry name" value="SLC41_membr_dom"/>
</dbReference>
<dbReference type="GO" id="GO:0022890">
    <property type="term" value="F:inorganic cation transmembrane transporter activity"/>
    <property type="evidence" value="ECO:0007669"/>
    <property type="project" value="UniProtKB-UniRule"/>
</dbReference>
<evidence type="ECO:0000259" key="18">
    <source>
        <dbReference type="Pfam" id="PF01769"/>
    </source>
</evidence>
<dbReference type="Gene3D" id="1.10.357.20">
    <property type="entry name" value="SLC41 divalent cation transporters, integral membrane domain"/>
    <property type="match status" value="1"/>
</dbReference>
<dbReference type="GO" id="GO:0008324">
    <property type="term" value="F:monoatomic cation transmembrane transporter activity"/>
    <property type="evidence" value="ECO:0007669"/>
    <property type="project" value="UniProtKB-UniRule"/>
</dbReference>
<comment type="caution">
    <text evidence="19">The sequence shown here is derived from an EMBL/GenBank/DDBJ whole genome shotgun (WGS) entry which is preliminary data.</text>
</comment>
<comment type="catalytic activity">
    <reaction evidence="15">
        <text>Ni(2+)(in) = Ni(2+)(out)</text>
        <dbReference type="Rhea" id="RHEA:29831"/>
        <dbReference type="ChEBI" id="CHEBI:49786"/>
    </reaction>
</comment>
<comment type="catalytic activity">
    <reaction evidence="12">
        <text>Mn(2+)(in) = Mn(2+)(out)</text>
        <dbReference type="Rhea" id="RHEA:28699"/>
        <dbReference type="ChEBI" id="CHEBI:29035"/>
    </reaction>
</comment>
<dbReference type="EMBL" id="RHFK02000005">
    <property type="protein sequence ID" value="TWW75651.1"/>
    <property type="molecule type" value="Genomic_DNA"/>
</dbReference>
<feature type="transmembrane region" description="Helical" evidence="17">
    <location>
        <begin position="177"/>
        <end position="203"/>
    </location>
</feature>
<evidence type="ECO:0000256" key="14">
    <source>
        <dbReference type="ARBA" id="ARBA00036245"/>
    </source>
</evidence>
<keyword evidence="10 17" id="KW-0472">Membrane</keyword>
<comment type="catalytic activity">
    <reaction evidence="13">
        <text>Fe(2+)(in) = Fe(2+)(out)</text>
        <dbReference type="Rhea" id="RHEA:28486"/>
        <dbReference type="ChEBI" id="CHEBI:29033"/>
    </reaction>
</comment>
<evidence type="ECO:0000256" key="10">
    <source>
        <dbReference type="ARBA" id="ARBA00023136"/>
    </source>
</evidence>
<feature type="transmembrane region" description="Helical" evidence="17">
    <location>
        <begin position="147"/>
        <end position="165"/>
    </location>
</feature>
<keyword evidence="5 17" id="KW-0812">Transmembrane</keyword>
<dbReference type="AlphaFoldDB" id="A0A5C6PA32"/>
<feature type="transmembrane region" description="Helical" evidence="17">
    <location>
        <begin position="249"/>
        <end position="267"/>
    </location>
</feature>
<feature type="domain" description="SLC41A/MgtE integral membrane" evidence="18">
    <location>
        <begin position="148"/>
        <end position="235"/>
    </location>
</feature>
<evidence type="ECO:0000256" key="1">
    <source>
        <dbReference type="ARBA" id="ARBA00004651"/>
    </source>
</evidence>
<dbReference type="SUPFAM" id="SSF161093">
    <property type="entry name" value="MgtE membrane domain-like"/>
    <property type="match status" value="1"/>
</dbReference>
<evidence type="ECO:0000256" key="11">
    <source>
        <dbReference type="ARBA" id="ARBA00034269"/>
    </source>
</evidence>
<evidence type="ECO:0000256" key="7">
    <source>
        <dbReference type="ARBA" id="ARBA00022842"/>
    </source>
</evidence>
<dbReference type="InterPro" id="IPR045349">
    <property type="entry name" value="SLC41A1-3"/>
</dbReference>
<keyword evidence="4" id="KW-1003">Cell membrane</keyword>
<feature type="transmembrane region" description="Helical" evidence="17">
    <location>
        <begin position="84"/>
        <end position="106"/>
    </location>
</feature>
<keyword evidence="9 17" id="KW-0406">Ion transport</keyword>
<evidence type="ECO:0000256" key="6">
    <source>
        <dbReference type="ARBA" id="ARBA00022737"/>
    </source>
</evidence>
<organism evidence="19 20">
    <name type="scientific">Takifugu flavidus</name>
    <name type="common">sansaifugu</name>
    <dbReference type="NCBI Taxonomy" id="433684"/>
    <lineage>
        <taxon>Eukaryota</taxon>
        <taxon>Metazoa</taxon>
        <taxon>Chordata</taxon>
        <taxon>Craniata</taxon>
        <taxon>Vertebrata</taxon>
        <taxon>Euteleostomi</taxon>
        <taxon>Actinopterygii</taxon>
        <taxon>Neopterygii</taxon>
        <taxon>Teleostei</taxon>
        <taxon>Neoteleostei</taxon>
        <taxon>Acanthomorphata</taxon>
        <taxon>Eupercaria</taxon>
        <taxon>Tetraodontiformes</taxon>
        <taxon>Tetradontoidea</taxon>
        <taxon>Tetraodontidae</taxon>
        <taxon>Takifugu</taxon>
    </lineage>
</organism>
<evidence type="ECO:0000256" key="9">
    <source>
        <dbReference type="ARBA" id="ARBA00023065"/>
    </source>
</evidence>
<evidence type="ECO:0000256" key="3">
    <source>
        <dbReference type="ARBA" id="ARBA00022448"/>
    </source>
</evidence>
<keyword evidence="6" id="KW-0677">Repeat</keyword>
<gene>
    <name evidence="19" type="ORF">D4764_13G0003130</name>
</gene>
<comment type="catalytic activity">
    <reaction evidence="14">
        <text>Co(2+)(in) = Co(2+)(out)</text>
        <dbReference type="Rhea" id="RHEA:28578"/>
        <dbReference type="ChEBI" id="CHEBI:48828"/>
    </reaction>
</comment>
<keyword evidence="20" id="KW-1185">Reference proteome</keyword>
<keyword evidence="3 17" id="KW-0813">Transport</keyword>
<dbReference type="PANTHER" id="PTHR16228">
    <property type="entry name" value="DIVALENT CATION TRANSPORTER SOLUTE CARRIER FAMILY 41"/>
    <property type="match status" value="1"/>
</dbReference>
<keyword evidence="7 17" id="KW-0460">Magnesium</keyword>
<evidence type="ECO:0000256" key="5">
    <source>
        <dbReference type="ARBA" id="ARBA00022692"/>
    </source>
</evidence>
<name>A0A5C6PA32_9TELE</name>
<reference evidence="19 20" key="1">
    <citation type="submission" date="2019-04" db="EMBL/GenBank/DDBJ databases">
        <title>Chromosome genome assembly for Takifugu flavidus.</title>
        <authorList>
            <person name="Xiao S."/>
        </authorList>
    </citation>
    <scope>NUCLEOTIDE SEQUENCE [LARGE SCALE GENOMIC DNA]</scope>
    <source>
        <strain evidence="19">HTHZ2018</strain>
        <tissue evidence="19">Muscle</tissue>
    </source>
</reference>
<comment type="similarity">
    <text evidence="2 17">Belongs to the SLC41A transporter family.</text>
</comment>
<evidence type="ECO:0000256" key="13">
    <source>
        <dbReference type="ARBA" id="ARBA00036243"/>
    </source>
</evidence>
<accession>A0A5C6PA32</accession>
<dbReference type="Pfam" id="PF01769">
    <property type="entry name" value="MgtE"/>
    <property type="match status" value="1"/>
</dbReference>
<comment type="subcellular location">
    <subcellularLocation>
        <location evidence="1">Cell membrane</location>
        <topology evidence="1">Multi-pass membrane protein</topology>
    </subcellularLocation>
    <subcellularLocation>
        <location evidence="17">Membrane</location>
        <topology evidence="17">Multi-pass membrane protein</topology>
    </subcellularLocation>
</comment>
<proteinExistence type="inferred from homology"/>
<keyword evidence="8 17" id="KW-1133">Transmembrane helix</keyword>
<evidence type="ECO:0000313" key="19">
    <source>
        <dbReference type="EMBL" id="TWW75651.1"/>
    </source>
</evidence>
<evidence type="ECO:0000256" key="2">
    <source>
        <dbReference type="ARBA" id="ARBA00009749"/>
    </source>
</evidence>
<dbReference type="GO" id="GO:0005886">
    <property type="term" value="C:plasma membrane"/>
    <property type="evidence" value="ECO:0007669"/>
    <property type="project" value="UniProtKB-SubCell"/>
</dbReference>
<feature type="transmembrane region" description="Helical" evidence="17">
    <location>
        <begin position="215"/>
        <end position="237"/>
    </location>
</feature>